<comment type="subcellular location">
    <subcellularLocation>
        <location evidence="5">Cytoplasm</location>
    </subcellularLocation>
</comment>
<evidence type="ECO:0000313" key="7">
    <source>
        <dbReference type="EMBL" id="TGL34315.1"/>
    </source>
</evidence>
<name>A0A4R9J7F4_9LEPT</name>
<sequence>MILYMKGNLENKRVAIIGGGPGGLTLARLLQLKGVDVKVYERDINRDVRVQGATLDLHFESGLKVMKAANLLDSFKANYRPGADKGRVVDTHAKIIYDEHDKESNEDFDDTMFRPEIDRGPLREMLLNSLKPNAVVWDSQFKSMIQVEDTWILEFKNGTTATADIVIGADGANSKIRPFITSIKSFYSGVTIIQGNVPDSETSTPNIHQLLKGGKIYAYDGEKFLHVSSKGDGSLDFYVSCKKDENWIKNSGINFSDKAQVIEWFKEEFSKWDPVWLELAENVSLPLLLRPQYCMPLDQNWDTLPNLTILGDAAHPMPPSGEGVNLAMLDSLELSECLTNGNFKDIHAAMEAYEKQMQARAAQEAQESLEMTEWMHSEGATERLMQMLS</sequence>
<keyword evidence="8" id="KW-1185">Reference proteome</keyword>
<keyword evidence="4 5" id="KW-0503">Monooxygenase</keyword>
<evidence type="ECO:0000313" key="8">
    <source>
        <dbReference type="Proteomes" id="UP000297871"/>
    </source>
</evidence>
<evidence type="ECO:0000256" key="4">
    <source>
        <dbReference type="ARBA" id="ARBA00023033"/>
    </source>
</evidence>
<proteinExistence type="inferred from homology"/>
<keyword evidence="5" id="KW-0547">Nucleotide-binding</keyword>
<comment type="domain">
    <text evidence="5">Consists of an N-terminal FAD-binding domain with a Rossman fold and a C-terminal substrate-binding domain.</text>
</comment>
<dbReference type="Pfam" id="PF01494">
    <property type="entry name" value="FAD_binding_3"/>
    <property type="match status" value="1"/>
</dbReference>
<keyword evidence="5" id="KW-0963">Cytoplasm</keyword>
<dbReference type="InterPro" id="IPR043683">
    <property type="entry name" value="TetX_monooxygenase"/>
</dbReference>
<keyword evidence="3 5" id="KW-0560">Oxidoreductase</keyword>
<comment type="catalytic activity">
    <reaction evidence="5">
        <text>a tetracycline + NADPH + O2 + H(+) = an 11a-hydroxytetracycline + NADP(+) + H2O</text>
        <dbReference type="Rhea" id="RHEA:61444"/>
        <dbReference type="ChEBI" id="CHEBI:15377"/>
        <dbReference type="ChEBI" id="CHEBI:15378"/>
        <dbReference type="ChEBI" id="CHEBI:15379"/>
        <dbReference type="ChEBI" id="CHEBI:57783"/>
        <dbReference type="ChEBI" id="CHEBI:58349"/>
        <dbReference type="ChEBI" id="CHEBI:144644"/>
        <dbReference type="ChEBI" id="CHEBI:144645"/>
    </reaction>
</comment>
<dbReference type="GO" id="GO:0046677">
    <property type="term" value="P:response to antibiotic"/>
    <property type="evidence" value="ECO:0007669"/>
    <property type="project" value="InterPro"/>
</dbReference>
<dbReference type="PANTHER" id="PTHR46972">
    <property type="entry name" value="MONOOXYGENASE ASQM-RELATED"/>
    <property type="match status" value="1"/>
</dbReference>
<comment type="similarity">
    <text evidence="5">Belongs to the aromatic-ring hydroxylase family. TetX subfamily.</text>
</comment>
<dbReference type="EMBL" id="RQFY01000004">
    <property type="protein sequence ID" value="TGL34315.1"/>
    <property type="molecule type" value="Genomic_DNA"/>
</dbReference>
<dbReference type="PANTHER" id="PTHR46972:SF1">
    <property type="entry name" value="FAD DEPENDENT OXIDOREDUCTASE DOMAIN-CONTAINING PROTEIN"/>
    <property type="match status" value="1"/>
</dbReference>
<dbReference type="SUPFAM" id="SSF51905">
    <property type="entry name" value="FAD/NAD(P)-binding domain"/>
    <property type="match status" value="1"/>
</dbReference>
<dbReference type="RefSeq" id="WP_135614560.1">
    <property type="nucleotide sequence ID" value="NZ_RQFY01000004.1"/>
</dbReference>
<feature type="binding site" evidence="5">
    <location>
        <position position="56"/>
    </location>
    <ligand>
        <name>FAD</name>
        <dbReference type="ChEBI" id="CHEBI:57692"/>
    </ligand>
</feature>
<dbReference type="InterPro" id="IPR036188">
    <property type="entry name" value="FAD/NAD-bd_sf"/>
</dbReference>
<reference evidence="7" key="1">
    <citation type="journal article" date="2019" name="PLoS Negl. Trop. Dis.">
        <title>Revisiting the worldwide diversity of Leptospira species in the environment.</title>
        <authorList>
            <person name="Vincent A.T."/>
            <person name="Schiettekatte O."/>
            <person name="Bourhy P."/>
            <person name="Veyrier F.J."/>
            <person name="Picardeau M."/>
        </authorList>
    </citation>
    <scope>NUCLEOTIDE SEQUENCE [LARGE SCALE GENOMIC DNA]</scope>
    <source>
        <strain evidence="7">201800265</strain>
    </source>
</reference>
<dbReference type="OrthoDB" id="9806565at2"/>
<feature type="binding site" evidence="5">
    <location>
        <position position="312"/>
    </location>
    <ligand>
        <name>FAD</name>
        <dbReference type="ChEBI" id="CHEBI:57692"/>
    </ligand>
</feature>
<gene>
    <name evidence="7" type="ORF">EHQ52_07310</name>
</gene>
<evidence type="ECO:0000256" key="3">
    <source>
        <dbReference type="ARBA" id="ARBA00023002"/>
    </source>
</evidence>
<dbReference type="PRINTS" id="PR00420">
    <property type="entry name" value="RNGMNOXGNASE"/>
</dbReference>
<feature type="binding site" evidence="5">
    <location>
        <position position="49"/>
    </location>
    <ligand>
        <name>NADPH</name>
        <dbReference type="ChEBI" id="CHEBI:57783"/>
    </ligand>
</feature>
<dbReference type="GO" id="GO:0005737">
    <property type="term" value="C:cytoplasm"/>
    <property type="evidence" value="ECO:0007669"/>
    <property type="project" value="UniProtKB-SubCell"/>
</dbReference>
<comment type="function">
    <text evidence="5">An FAD-requiring monooxygenase active on some tetracycline antibiotic derivatives, which leads to their inactivation. Hydroxylates carbon 11a of tetracycline and some analogs.</text>
</comment>
<organism evidence="7 8">
    <name type="scientific">Leptospira koniambonensis</name>
    <dbReference type="NCBI Taxonomy" id="2484950"/>
    <lineage>
        <taxon>Bacteria</taxon>
        <taxon>Pseudomonadati</taxon>
        <taxon>Spirochaetota</taxon>
        <taxon>Spirochaetia</taxon>
        <taxon>Leptospirales</taxon>
        <taxon>Leptospiraceae</taxon>
        <taxon>Leptospira</taxon>
    </lineage>
</organism>
<evidence type="ECO:0000256" key="5">
    <source>
        <dbReference type="HAMAP-Rule" id="MF_00845"/>
    </source>
</evidence>
<accession>A0A4R9J7F4</accession>
<feature type="binding site" evidence="5">
    <location>
        <position position="119"/>
    </location>
    <ligand>
        <name>FAD</name>
        <dbReference type="ChEBI" id="CHEBI:57692"/>
    </ligand>
</feature>
<dbReference type="InterPro" id="IPR002938">
    <property type="entry name" value="FAD-bd"/>
</dbReference>
<keyword evidence="5" id="KW-0521">NADP</keyword>
<evidence type="ECO:0000256" key="2">
    <source>
        <dbReference type="ARBA" id="ARBA00022827"/>
    </source>
</evidence>
<dbReference type="Gene3D" id="3.50.50.60">
    <property type="entry name" value="FAD/NAD(P)-binding domain"/>
    <property type="match status" value="1"/>
</dbReference>
<evidence type="ECO:0000259" key="6">
    <source>
        <dbReference type="Pfam" id="PF01494"/>
    </source>
</evidence>
<dbReference type="Proteomes" id="UP000297871">
    <property type="component" value="Unassembled WGS sequence"/>
</dbReference>
<comment type="caution">
    <text evidence="7">The sequence shown here is derived from an EMBL/GenBank/DDBJ whole genome shotgun (WGS) entry which is preliminary data.</text>
</comment>
<dbReference type="HAMAP" id="MF_00845">
    <property type="entry name" value="TetX_monooxygenase"/>
    <property type="match status" value="1"/>
</dbReference>
<comment type="subunit">
    <text evidence="5">Monomer.</text>
</comment>
<dbReference type="AlphaFoldDB" id="A0A4R9J7F4"/>
<feature type="domain" description="FAD-binding" evidence="6">
    <location>
        <begin position="13"/>
        <end position="180"/>
    </location>
</feature>
<dbReference type="GO" id="GO:0004497">
    <property type="term" value="F:monooxygenase activity"/>
    <property type="evidence" value="ECO:0007669"/>
    <property type="project" value="UniProtKB-UniRule"/>
</dbReference>
<keyword evidence="2 5" id="KW-0274">FAD</keyword>
<keyword evidence="1 5" id="KW-0285">Flavoprotein</keyword>
<dbReference type="EC" id="1.14.13.-" evidence="5"/>
<dbReference type="GO" id="GO:0071949">
    <property type="term" value="F:FAD binding"/>
    <property type="evidence" value="ECO:0007669"/>
    <property type="project" value="InterPro"/>
</dbReference>
<protein>
    <recommendedName>
        <fullName evidence="5">Flavin-dependent monooxygenase</fullName>
    </recommendedName>
    <alternativeName>
        <fullName evidence="5">TetX monooxygenase</fullName>
        <shortName evidence="5">TetX</shortName>
        <ecNumber evidence="5">1.14.13.-</ecNumber>
    </alternativeName>
</protein>
<evidence type="ECO:0000256" key="1">
    <source>
        <dbReference type="ARBA" id="ARBA00022630"/>
    </source>
</evidence>
<comment type="cofactor">
    <cofactor evidence="5">
        <name>FAD</name>
        <dbReference type="ChEBI" id="CHEBI:57692"/>
    </cofactor>
</comment>